<gene>
    <name evidence="4" type="ORF">AMK59_3800</name>
</gene>
<evidence type="ECO:0000313" key="4">
    <source>
        <dbReference type="EMBL" id="KRT82207.1"/>
    </source>
</evidence>
<feature type="coiled-coil region" evidence="1">
    <location>
        <begin position="48"/>
        <end position="136"/>
    </location>
</feature>
<dbReference type="Pfam" id="PF01465">
    <property type="entry name" value="GRIP"/>
    <property type="match status" value="1"/>
</dbReference>
<keyword evidence="5" id="KW-1185">Reference proteome</keyword>
<organism evidence="4 5">
    <name type="scientific">Oryctes borbonicus</name>
    <dbReference type="NCBI Taxonomy" id="1629725"/>
    <lineage>
        <taxon>Eukaryota</taxon>
        <taxon>Metazoa</taxon>
        <taxon>Ecdysozoa</taxon>
        <taxon>Arthropoda</taxon>
        <taxon>Hexapoda</taxon>
        <taxon>Insecta</taxon>
        <taxon>Pterygota</taxon>
        <taxon>Neoptera</taxon>
        <taxon>Endopterygota</taxon>
        <taxon>Coleoptera</taxon>
        <taxon>Polyphaga</taxon>
        <taxon>Scarabaeiformia</taxon>
        <taxon>Scarabaeidae</taxon>
        <taxon>Dynastinae</taxon>
        <taxon>Oryctes</taxon>
    </lineage>
</organism>
<dbReference type="EMBL" id="LJIG01009874">
    <property type="protein sequence ID" value="KRT82207.1"/>
    <property type="molecule type" value="Genomic_DNA"/>
</dbReference>
<dbReference type="OrthoDB" id="5807119at2759"/>
<feature type="non-terminal residue" evidence="4">
    <location>
        <position position="1"/>
    </location>
</feature>
<protein>
    <recommendedName>
        <fullName evidence="3">GRIP domain-containing protein</fullName>
    </recommendedName>
</protein>
<feature type="domain" description="GRIP" evidence="3">
    <location>
        <begin position="201"/>
        <end position="249"/>
    </location>
</feature>
<feature type="compositionally biased region" description="Polar residues" evidence="2">
    <location>
        <begin position="31"/>
        <end position="40"/>
    </location>
</feature>
<evidence type="ECO:0000256" key="1">
    <source>
        <dbReference type="SAM" id="Coils"/>
    </source>
</evidence>
<feature type="coiled-coil region" evidence="1">
    <location>
        <begin position="169"/>
        <end position="196"/>
    </location>
</feature>
<evidence type="ECO:0000313" key="5">
    <source>
        <dbReference type="Proteomes" id="UP000051574"/>
    </source>
</evidence>
<comment type="caution">
    <text evidence="4">The sequence shown here is derived from an EMBL/GenBank/DDBJ whole genome shotgun (WGS) entry which is preliminary data.</text>
</comment>
<keyword evidence="1" id="KW-0175">Coiled coil</keyword>
<accession>A0A0T6B4A3</accession>
<dbReference type="AlphaFoldDB" id="A0A0T6B4A3"/>
<sequence length="252" mass="29684">KDFTNSSVHSKESVVLSEDYSPSPYKHRRSTYTCEKSTSADLGPKDFNQEHQRLITEYEKRIQELVRTHEEETHQIKQKHNDKVEELLQRITEINTRYWQLVPELECARERIKELEKELDEACKKLQEQDEKQKQTYVQMYNKGQEAARIEQEQKIMDLAVQNPSRISVSELLQQLQSTQSELENLKAMYRQLVEAKSKNKIDPEITLQFLKSAIYYFLTDKENSQGHLRAIQSILGFTPSEISNIEKCRTS</sequence>
<name>A0A0T6B4A3_9SCAR</name>
<dbReference type="PROSITE" id="PS50913">
    <property type="entry name" value="GRIP"/>
    <property type="match status" value="1"/>
</dbReference>
<feature type="region of interest" description="Disordered" evidence="2">
    <location>
        <begin position="1"/>
        <end position="47"/>
    </location>
</feature>
<evidence type="ECO:0000256" key="2">
    <source>
        <dbReference type="SAM" id="MobiDB-lite"/>
    </source>
</evidence>
<proteinExistence type="predicted"/>
<dbReference type="Proteomes" id="UP000051574">
    <property type="component" value="Unassembled WGS sequence"/>
</dbReference>
<dbReference type="InterPro" id="IPR000237">
    <property type="entry name" value="GRIP_dom"/>
</dbReference>
<evidence type="ECO:0000259" key="3">
    <source>
        <dbReference type="PROSITE" id="PS50913"/>
    </source>
</evidence>
<reference evidence="4 5" key="1">
    <citation type="submission" date="2015-09" db="EMBL/GenBank/DDBJ databases">
        <title>Draft genome of the scarab beetle Oryctes borbonicus.</title>
        <authorList>
            <person name="Meyer J.M."/>
            <person name="Markov G.V."/>
            <person name="Baskaran P."/>
            <person name="Herrmann M."/>
            <person name="Sommer R.J."/>
            <person name="Roedelsperger C."/>
        </authorList>
    </citation>
    <scope>NUCLEOTIDE SEQUENCE [LARGE SCALE GENOMIC DNA]</scope>
    <source>
        <strain evidence="4">OB123</strain>
        <tissue evidence="4">Whole animal</tissue>
    </source>
</reference>